<keyword evidence="4" id="KW-0106">Calcium</keyword>
<evidence type="ECO:0000256" key="10">
    <source>
        <dbReference type="SAM" id="Phobius"/>
    </source>
</evidence>
<dbReference type="InterPro" id="IPR050971">
    <property type="entry name" value="Cadherin-domain_protein"/>
</dbReference>
<protein>
    <submittedName>
        <fullName evidence="13">Mucin-5AC-like isoform X2</fullName>
    </submittedName>
</protein>
<feature type="compositionally biased region" description="Polar residues" evidence="9">
    <location>
        <begin position="847"/>
        <end position="857"/>
    </location>
</feature>
<dbReference type="Gene3D" id="2.60.40.60">
    <property type="entry name" value="Cadherins"/>
    <property type="match status" value="2"/>
</dbReference>
<feature type="region of interest" description="Disordered" evidence="9">
    <location>
        <begin position="815"/>
        <end position="857"/>
    </location>
</feature>
<keyword evidence="7 10" id="KW-0472">Membrane</keyword>
<gene>
    <name evidence="13" type="ORF">OCTVUL_1B005302</name>
</gene>
<feature type="chain" id="PRO_5041392805" evidence="11">
    <location>
        <begin position="28"/>
        <end position="1301"/>
    </location>
</feature>
<evidence type="ECO:0000256" key="3">
    <source>
        <dbReference type="ARBA" id="ARBA00022737"/>
    </source>
</evidence>
<keyword evidence="14" id="KW-1185">Reference proteome</keyword>
<dbReference type="GO" id="GO:0005509">
    <property type="term" value="F:calcium ion binding"/>
    <property type="evidence" value="ECO:0007669"/>
    <property type="project" value="InterPro"/>
</dbReference>
<feature type="region of interest" description="Disordered" evidence="9">
    <location>
        <begin position="426"/>
        <end position="445"/>
    </location>
</feature>
<evidence type="ECO:0000259" key="12">
    <source>
        <dbReference type="SMART" id="SM00112"/>
    </source>
</evidence>
<evidence type="ECO:0000313" key="13">
    <source>
        <dbReference type="EMBL" id="CAI9740380.1"/>
    </source>
</evidence>
<feature type="region of interest" description="Disordered" evidence="9">
    <location>
        <begin position="530"/>
        <end position="599"/>
    </location>
</feature>
<keyword evidence="8" id="KW-0175">Coiled coil</keyword>
<dbReference type="SMART" id="SM00112">
    <property type="entry name" value="CA"/>
    <property type="match status" value="2"/>
</dbReference>
<accession>A0AA36BTK3</accession>
<feature type="domain" description="Cadherin" evidence="12">
    <location>
        <begin position="115"/>
        <end position="198"/>
    </location>
</feature>
<evidence type="ECO:0000256" key="9">
    <source>
        <dbReference type="SAM" id="MobiDB-lite"/>
    </source>
</evidence>
<name>A0AA36BTK3_OCTVU</name>
<keyword evidence="3" id="KW-0677">Repeat</keyword>
<feature type="signal peptide" evidence="11">
    <location>
        <begin position="1"/>
        <end position="27"/>
    </location>
</feature>
<reference evidence="13" key="1">
    <citation type="submission" date="2023-08" db="EMBL/GenBank/DDBJ databases">
        <authorList>
            <person name="Alioto T."/>
            <person name="Alioto T."/>
            <person name="Gomez Garrido J."/>
        </authorList>
    </citation>
    <scope>NUCLEOTIDE SEQUENCE</scope>
</reference>
<feature type="region of interest" description="Disordered" evidence="9">
    <location>
        <begin position="760"/>
        <end position="800"/>
    </location>
</feature>
<feature type="domain" description="Cadherin" evidence="12">
    <location>
        <begin position="233"/>
        <end position="311"/>
    </location>
</feature>
<dbReference type="GO" id="GO:0016020">
    <property type="term" value="C:membrane"/>
    <property type="evidence" value="ECO:0007669"/>
    <property type="project" value="UniProtKB-SubCell"/>
</dbReference>
<feature type="coiled-coil region" evidence="8">
    <location>
        <begin position="899"/>
        <end position="926"/>
    </location>
</feature>
<comment type="subcellular location">
    <subcellularLocation>
        <location evidence="1">Membrane</location>
    </subcellularLocation>
</comment>
<feature type="compositionally biased region" description="Basic and acidic residues" evidence="9">
    <location>
        <begin position="559"/>
        <end position="588"/>
    </location>
</feature>
<keyword evidence="2 10" id="KW-0812">Transmembrane</keyword>
<dbReference type="CDD" id="cd11304">
    <property type="entry name" value="Cadherin_repeat"/>
    <property type="match status" value="1"/>
</dbReference>
<feature type="compositionally biased region" description="Polar residues" evidence="9">
    <location>
        <begin position="1264"/>
        <end position="1274"/>
    </location>
</feature>
<dbReference type="PANTHER" id="PTHR24025">
    <property type="entry name" value="DESMOGLEIN FAMILY MEMBER"/>
    <property type="match status" value="1"/>
</dbReference>
<feature type="compositionally biased region" description="Basic and acidic residues" evidence="9">
    <location>
        <begin position="487"/>
        <end position="501"/>
    </location>
</feature>
<feature type="compositionally biased region" description="Polar residues" evidence="9">
    <location>
        <begin position="502"/>
        <end position="517"/>
    </location>
</feature>
<dbReference type="GO" id="GO:0005911">
    <property type="term" value="C:cell-cell junction"/>
    <property type="evidence" value="ECO:0007669"/>
    <property type="project" value="TreeGrafter"/>
</dbReference>
<evidence type="ECO:0000256" key="1">
    <source>
        <dbReference type="ARBA" id="ARBA00004370"/>
    </source>
</evidence>
<feature type="transmembrane region" description="Helical" evidence="10">
    <location>
        <begin position="322"/>
        <end position="348"/>
    </location>
</feature>
<feature type="transmembrane region" description="Helical" evidence="10">
    <location>
        <begin position="981"/>
        <end position="1003"/>
    </location>
</feature>
<organism evidence="13 14">
    <name type="scientific">Octopus vulgaris</name>
    <name type="common">Common octopus</name>
    <dbReference type="NCBI Taxonomy" id="6645"/>
    <lineage>
        <taxon>Eukaryota</taxon>
        <taxon>Metazoa</taxon>
        <taxon>Spiralia</taxon>
        <taxon>Lophotrochozoa</taxon>
        <taxon>Mollusca</taxon>
        <taxon>Cephalopoda</taxon>
        <taxon>Coleoidea</taxon>
        <taxon>Octopodiformes</taxon>
        <taxon>Octopoda</taxon>
        <taxon>Incirrata</taxon>
        <taxon>Octopodidae</taxon>
        <taxon>Octopus</taxon>
    </lineage>
</organism>
<feature type="region of interest" description="Disordered" evidence="9">
    <location>
        <begin position="1186"/>
        <end position="1301"/>
    </location>
</feature>
<dbReference type="PANTHER" id="PTHR24025:SF23">
    <property type="entry name" value="NEURAL-CADHERIN"/>
    <property type="match status" value="1"/>
</dbReference>
<dbReference type="InterPro" id="IPR002126">
    <property type="entry name" value="Cadherin-like_dom"/>
</dbReference>
<keyword evidence="11" id="KW-0732">Signal</keyword>
<feature type="region of interest" description="Disordered" evidence="9">
    <location>
        <begin position="487"/>
        <end position="517"/>
    </location>
</feature>
<evidence type="ECO:0000256" key="7">
    <source>
        <dbReference type="ARBA" id="ARBA00023136"/>
    </source>
</evidence>
<sequence length="1301" mass="144652">MKSNDGLRLWLVVIQLLVVLKTGFVSGQCAIASSTIPFTEELPIGFVLTNLTTGPWIFLSSQPPNYIVLDNDSFGYHYLKAAKKIDVEDMKSTLIKVTLNCNDASTGTVVFKAADHVTDEDFTKTLKFSALSQPTGQVPDGVASGMFEVAANGDVKVKGTLDYEKQTEYSIEIEVKELPFSNTTKLTITLQNIDDTGPTFIVSNDSVIGRDAVYLATMSVYHMGEIPITGSPILAEDTDTKQYAVKYTPLTGPMSSYFSIDSSSGKVSVIKKLPEDTKLSIMLFFTAEDVSPKKLASRATLGIILNKEFVPTTTTLGGAVSVVIFFCILTIMGLVLLVVVICLLVLCIRARKLMPIFPFQNSFNGLSNVAKNNSTDIFSDNAKNKNQQAASLAPLRRHGAGKLSVSLGKDQNGSLMIKSVTSKNESKRPALNIKESDTFGAPPRLTRSLTPVHLEVPKRPPLQKLDERPAKNNNFVQSNEVIVEIERPPTRNRYGKSELQELRQQLTSDRTSNNETETLCLPSMAVKTPLESEKLRRRKARFNKEINRKSKYGYNNNNRSDRNNEGMSGDRRSLKRSEGRRSFKRSPETVRQSSALKLNHRLKRYSPGNTIRKLPGIERAELPKTEQENASTVSRLPTKCRVTLDDCSGIKERPPSVPPRTWIMEPNIERVSSPSFQKRDDRLNQSLNVYNKSSLLAKKEEILSKRISMSLDRTRCSSNRNSDEALLPLAVDVDHSSTTLSSSYEDTWPPKMPPTVQTSYGIPCQPATRTTKEIDNVDGDDNNNNNRHKNSKDNNNSNDILINEVKRKLKKYRPTLCPDNLSHHTDPPYINMSRSPNARTPRVKSPAESTNTPKTSCVNVPESDNVYASKSYSSRCEDGYLEPFLRSSCLEADLIARAKLELILKYAEQQRQLKKLQKQQRSETLENLSSTLDVEDLLGMTSNFTDISTETNKMDKRISPNYFEWQKSLGLTENPYSNGEFFGAVGVLLFIIIILIVVIILGYCWWRKQRDNDDGDSEANLATKPSAIAEYDNLSKNSSKMNGIENNAANLSGLLESGDLPKEDYDSESQVPPLKSDVVEKIENENLYTSLGPRIPDNAAGDSLPAEEPPIRTIVYDNLESVPTLEDMEGIPDNTEVASPDPLESVPTQEDTDAIYNNSDVASQQSLEVPVTMTFADLGKNNSVSFADDDNLLEPDTDGQDDNQTDGLSYVDHIDNDGNNDDDDNHSDSSDKPNDEEMTWVVADNDGSQLGQEDTDQTTDEESPQQSPLPQNNEIAYAPLLDDSQRDSWGTTNPVYDSIRL</sequence>
<dbReference type="Proteomes" id="UP001162480">
    <property type="component" value="Chromosome 24"/>
</dbReference>
<dbReference type="SUPFAM" id="SSF49313">
    <property type="entry name" value="Cadherin-like"/>
    <property type="match status" value="2"/>
</dbReference>
<evidence type="ECO:0000256" key="4">
    <source>
        <dbReference type="ARBA" id="ARBA00022837"/>
    </source>
</evidence>
<dbReference type="GO" id="GO:0007156">
    <property type="term" value="P:homophilic cell adhesion via plasma membrane adhesion molecules"/>
    <property type="evidence" value="ECO:0007669"/>
    <property type="project" value="InterPro"/>
</dbReference>
<proteinExistence type="predicted"/>
<evidence type="ECO:0000256" key="6">
    <source>
        <dbReference type="ARBA" id="ARBA00022989"/>
    </source>
</evidence>
<feature type="compositionally biased region" description="Acidic residues" evidence="9">
    <location>
        <begin position="1253"/>
        <end position="1263"/>
    </location>
</feature>
<keyword evidence="5" id="KW-0130">Cell adhesion</keyword>
<dbReference type="EMBL" id="OX597837">
    <property type="protein sequence ID" value="CAI9740380.1"/>
    <property type="molecule type" value="Genomic_DNA"/>
</dbReference>
<keyword evidence="6 10" id="KW-1133">Transmembrane helix</keyword>
<evidence type="ECO:0000313" key="14">
    <source>
        <dbReference type="Proteomes" id="UP001162480"/>
    </source>
</evidence>
<feature type="compositionally biased region" description="Acidic residues" evidence="9">
    <location>
        <begin position="1187"/>
        <end position="1204"/>
    </location>
</feature>
<evidence type="ECO:0000256" key="2">
    <source>
        <dbReference type="ARBA" id="ARBA00022692"/>
    </source>
</evidence>
<evidence type="ECO:0000256" key="5">
    <source>
        <dbReference type="ARBA" id="ARBA00022889"/>
    </source>
</evidence>
<feature type="compositionally biased region" description="Basic and acidic residues" evidence="9">
    <location>
        <begin position="1226"/>
        <end position="1235"/>
    </location>
</feature>
<evidence type="ECO:0000256" key="11">
    <source>
        <dbReference type="SAM" id="SignalP"/>
    </source>
</evidence>
<dbReference type="InterPro" id="IPR015919">
    <property type="entry name" value="Cadherin-like_sf"/>
</dbReference>
<evidence type="ECO:0000256" key="8">
    <source>
        <dbReference type="SAM" id="Coils"/>
    </source>
</evidence>